<feature type="compositionally biased region" description="Low complexity" evidence="1">
    <location>
        <begin position="276"/>
        <end position="287"/>
    </location>
</feature>
<proteinExistence type="predicted"/>
<keyword evidence="2" id="KW-1133">Transmembrane helix</keyword>
<accession>A0AAE3VBD9</accession>
<evidence type="ECO:0000256" key="2">
    <source>
        <dbReference type="SAM" id="Phobius"/>
    </source>
</evidence>
<feature type="region of interest" description="Disordered" evidence="1">
    <location>
        <begin position="62"/>
        <end position="83"/>
    </location>
</feature>
<gene>
    <name evidence="3" type="ORF">J2S20_001878</name>
</gene>
<dbReference type="Proteomes" id="UP001241537">
    <property type="component" value="Unassembled WGS sequence"/>
</dbReference>
<protein>
    <submittedName>
        <fullName evidence="3">Uncharacterized protein</fullName>
    </submittedName>
</protein>
<evidence type="ECO:0000313" key="3">
    <source>
        <dbReference type="EMBL" id="MDQ0153169.1"/>
    </source>
</evidence>
<sequence>MEVKRAVRYEKNRKIMGMDELQFRKFLRFLALPGAALVLIVLILIADLPKRRAAARESSAVAESLEQAESSETEESAEETEPYDYANAAPERCAEEEVNALVSDFLRARVSGDADEMLRVFGITDQTGLEALRQSMSEERKLYESFENTVNYIIPGIGEQSWIVYISTQAWFRKIETPAPMLMRAYIVRGEDGSCHMKEESTLTEEEAAAVAAADASEAVRRMSSAQRSELAKAVVSDAKLGSLYERLRVGATEAETVAEESSEAAGIEDAVVEIGGASSAAEESGGTEQVSENTEESAAGTETDAAEESAAESQENSAESESAERTAQ</sequence>
<feature type="region of interest" description="Disordered" evidence="1">
    <location>
        <begin position="276"/>
        <end position="329"/>
    </location>
</feature>
<keyword evidence="4" id="KW-1185">Reference proteome</keyword>
<evidence type="ECO:0000313" key="4">
    <source>
        <dbReference type="Proteomes" id="UP001241537"/>
    </source>
</evidence>
<keyword evidence="2" id="KW-0472">Membrane</keyword>
<keyword evidence="2" id="KW-0812">Transmembrane</keyword>
<feature type="transmembrane region" description="Helical" evidence="2">
    <location>
        <begin position="26"/>
        <end position="46"/>
    </location>
</feature>
<reference evidence="3" key="1">
    <citation type="submission" date="2023-07" db="EMBL/GenBank/DDBJ databases">
        <title>Genomic Encyclopedia of Type Strains, Phase IV (KMG-IV): sequencing the most valuable type-strain genomes for metagenomic binning, comparative biology and taxonomic classification.</title>
        <authorList>
            <person name="Goeker M."/>
        </authorList>
    </citation>
    <scope>NUCLEOTIDE SEQUENCE</scope>
    <source>
        <strain evidence="3">DSM 19659</strain>
    </source>
</reference>
<evidence type="ECO:0000256" key="1">
    <source>
        <dbReference type="SAM" id="MobiDB-lite"/>
    </source>
</evidence>
<feature type="compositionally biased region" description="Low complexity" evidence="1">
    <location>
        <begin position="312"/>
        <end position="322"/>
    </location>
</feature>
<comment type="caution">
    <text evidence="3">The sequence shown here is derived from an EMBL/GenBank/DDBJ whole genome shotgun (WGS) entry which is preliminary data.</text>
</comment>
<feature type="compositionally biased region" description="Acidic residues" evidence="1">
    <location>
        <begin position="69"/>
        <end position="82"/>
    </location>
</feature>
<name>A0AAE3VBD9_9FIRM</name>
<dbReference type="EMBL" id="JAUSTO010000013">
    <property type="protein sequence ID" value="MDQ0153169.1"/>
    <property type="molecule type" value="Genomic_DNA"/>
</dbReference>
<dbReference type="AlphaFoldDB" id="A0AAE3VBD9"/>
<organism evidence="3 4">
    <name type="scientific">Moryella indoligenes</name>
    <dbReference type="NCBI Taxonomy" id="371674"/>
    <lineage>
        <taxon>Bacteria</taxon>
        <taxon>Bacillati</taxon>
        <taxon>Bacillota</taxon>
        <taxon>Clostridia</taxon>
        <taxon>Lachnospirales</taxon>
        <taxon>Lachnospiraceae</taxon>
        <taxon>Moryella</taxon>
    </lineage>
</organism>